<dbReference type="EMBL" id="FIFJ01000001">
    <property type="protein sequence ID" value="CYT64488.1"/>
    <property type="molecule type" value="Genomic_DNA"/>
</dbReference>
<evidence type="ECO:0000313" key="2">
    <source>
        <dbReference type="Proteomes" id="UP000075041"/>
    </source>
</evidence>
<evidence type="ECO:0000313" key="1">
    <source>
        <dbReference type="EMBL" id="CYT64488.1"/>
    </source>
</evidence>
<comment type="caution">
    <text evidence="1">The sequence shown here is derived from an EMBL/GenBank/DDBJ whole genome shotgun (WGS) entry which is preliminary data.</text>
</comment>
<accession>A0A0Z8R211</accession>
<name>A0A0Z8R211_STRSU</name>
<dbReference type="AlphaFoldDB" id="A0A0Z8R211"/>
<dbReference type="Proteomes" id="UP000075041">
    <property type="component" value="Unassembled WGS sequence"/>
</dbReference>
<sequence length="157" mass="18618">MSKQKQTVPEEKRFSLDNLHNLKDLHGELTLPLLCEHFEWYSRRYLITKLNEKKRSGQLTYGENFSNIKLLKPRSSKSADTLKRNELGRLKTWFYVQELYELTEDLNSGELKARERIKAHELRSKVLKNLTSDVAVEYAKQFEEKAGIKLPWQDIYD</sequence>
<organism evidence="1 2">
    <name type="scientific">Streptococcus suis</name>
    <dbReference type="NCBI Taxonomy" id="1307"/>
    <lineage>
        <taxon>Bacteria</taxon>
        <taxon>Bacillati</taxon>
        <taxon>Bacillota</taxon>
        <taxon>Bacilli</taxon>
        <taxon>Lactobacillales</taxon>
        <taxon>Streptococcaceae</taxon>
        <taxon>Streptococcus</taxon>
    </lineage>
</organism>
<gene>
    <name evidence="1" type="ORF">ERS132356_00082</name>
</gene>
<dbReference type="RefSeq" id="WP_023371161.1">
    <property type="nucleotide sequence ID" value="NZ_CECR01000012.1"/>
</dbReference>
<reference evidence="1 2" key="1">
    <citation type="submission" date="2016-02" db="EMBL/GenBank/DDBJ databases">
        <authorList>
            <consortium name="Pathogen Informatics"/>
        </authorList>
    </citation>
    <scope>NUCLEOTIDE SEQUENCE [LARGE SCALE GENOMIC DNA]</scope>
    <source>
        <strain evidence="1 2">LOLA-SS005</strain>
    </source>
</reference>
<protein>
    <submittedName>
        <fullName evidence="1">Uncharacterized protein</fullName>
    </submittedName>
</protein>
<proteinExistence type="predicted"/>